<reference evidence="1" key="1">
    <citation type="submission" date="2018-06" db="EMBL/GenBank/DDBJ databases">
        <authorList>
            <consortium name="PulseNet: The National Subtyping Network for Foodborne Disease Surveillance"/>
            <person name="Tarr C.L."/>
            <person name="Trees E."/>
            <person name="Katz L.S."/>
            <person name="Carleton-Romer H.A."/>
            <person name="Stroika S."/>
            <person name="Kucerova Z."/>
            <person name="Roache K.F."/>
            <person name="Sabol A.L."/>
            <person name="Besser J."/>
            <person name="Gerner-Smidt P."/>
        </authorList>
    </citation>
    <scope>NUCLEOTIDE SEQUENCE</scope>
    <source>
        <strain evidence="1">PNUSAS043090</strain>
    </source>
</reference>
<sequence>MANRKQRRTHADVQRIHTQTEINRRLHRASNIAFIMSINMLHEKSTALLPSYVAAVFSYLADDLHELQRLTGARQ</sequence>
<gene>
    <name evidence="1" type="ORF">DOF42_08135</name>
</gene>
<name>A0A5U0PZ33_SALER</name>
<organism evidence="1">
    <name type="scientific">Salmonella enterica</name>
    <name type="common">Salmonella choleraesuis</name>
    <dbReference type="NCBI Taxonomy" id="28901"/>
    <lineage>
        <taxon>Bacteria</taxon>
        <taxon>Pseudomonadati</taxon>
        <taxon>Pseudomonadota</taxon>
        <taxon>Gammaproteobacteria</taxon>
        <taxon>Enterobacterales</taxon>
        <taxon>Enterobacteriaceae</taxon>
        <taxon>Salmonella</taxon>
    </lineage>
</organism>
<dbReference type="Pfam" id="PF25738">
    <property type="entry name" value="Derepression"/>
    <property type="match status" value="1"/>
</dbReference>
<proteinExistence type="predicted"/>
<comment type="caution">
    <text evidence="1">The sequence shown here is derived from an EMBL/GenBank/DDBJ whole genome shotgun (WGS) entry which is preliminary data.</text>
</comment>
<dbReference type="InterPro" id="IPR057872">
    <property type="entry name" value="Derepression"/>
</dbReference>
<accession>A0A5U0PZ33</accession>
<evidence type="ECO:0000313" key="1">
    <source>
        <dbReference type="EMBL" id="EBO4816317.1"/>
    </source>
</evidence>
<dbReference type="EMBL" id="AAGIQQ010000006">
    <property type="protein sequence ID" value="EBO4816317.1"/>
    <property type="molecule type" value="Genomic_DNA"/>
</dbReference>
<protein>
    <submittedName>
        <fullName evidence="1">Derepression protein</fullName>
    </submittedName>
</protein>
<dbReference type="AlphaFoldDB" id="A0A5U0PZ33"/>